<evidence type="ECO:0000256" key="2">
    <source>
        <dbReference type="ARBA" id="ARBA00022857"/>
    </source>
</evidence>
<reference evidence="4" key="1">
    <citation type="submission" date="2023-10" db="EMBL/GenBank/DDBJ databases">
        <authorList>
            <person name="Noh H."/>
        </authorList>
    </citation>
    <scope>NUCLEOTIDE SEQUENCE</scope>
    <source>
        <strain evidence="4">DUCC4014</strain>
    </source>
</reference>
<dbReference type="EMBL" id="CP086719">
    <property type="protein sequence ID" value="WOO85175.1"/>
    <property type="molecule type" value="Genomic_DNA"/>
</dbReference>
<sequence>MTQRATIPLVDIPIDSLLNNEAAVKGSLVLVTGGASGFGRLLAVQLAKAGASLFLVDLNEVALAALVAEIKGNGGSAASASADVTSTDAQRSAFEACVKVFGRAPDIVYANAGVNGNDNFEEDDGGDAPKPWRDLTFKINFRGMVITSALAQEYWAKSPAKAPRRLVFTASMGGINGIPAGSCYAASKHATLGIWKGLADDLAAGKLSGFTVHAVCPFFAATGILPAAVRFFLAGVPLVAVPTVSNALVYIAAGSKELGNDGAILLPDAGKPTILRAKDYDPLVQEFTDALDSRIARESSNVAAGSWGQWFSDVTNIFNRTAAAA</sequence>
<dbReference type="GO" id="GO:0016616">
    <property type="term" value="F:oxidoreductase activity, acting on the CH-OH group of donors, NAD or NADP as acceptor"/>
    <property type="evidence" value="ECO:0007669"/>
    <property type="project" value="TreeGrafter"/>
</dbReference>
<dbReference type="PRINTS" id="PR00081">
    <property type="entry name" value="GDHRDH"/>
</dbReference>
<accession>A0AAF0YE81</accession>
<keyword evidence="2" id="KW-0521">NADP</keyword>
<dbReference type="PANTHER" id="PTHR44229">
    <property type="entry name" value="15-HYDROXYPROSTAGLANDIN DEHYDROGENASE [NAD(+)]"/>
    <property type="match status" value="1"/>
</dbReference>
<protein>
    <submittedName>
        <fullName evidence="4">Purtative oxidoreductase</fullName>
    </submittedName>
</protein>
<dbReference type="EMBL" id="CP086719">
    <property type="protein sequence ID" value="WOO85176.1"/>
    <property type="molecule type" value="Genomic_DNA"/>
</dbReference>
<evidence type="ECO:0000313" key="5">
    <source>
        <dbReference type="Proteomes" id="UP000827549"/>
    </source>
</evidence>
<dbReference type="InterPro" id="IPR020904">
    <property type="entry name" value="Sc_DH/Rdtase_CS"/>
</dbReference>
<evidence type="ECO:0000256" key="1">
    <source>
        <dbReference type="ARBA" id="ARBA00006484"/>
    </source>
</evidence>
<dbReference type="InterPro" id="IPR002347">
    <property type="entry name" value="SDR_fam"/>
</dbReference>
<dbReference type="Gene3D" id="3.40.50.720">
    <property type="entry name" value="NAD(P)-binding Rossmann-like Domain"/>
    <property type="match status" value="1"/>
</dbReference>
<dbReference type="Proteomes" id="UP000827549">
    <property type="component" value="Chromosome 6"/>
</dbReference>
<name>A0AAF0YE81_9TREE</name>
<dbReference type="GO" id="GO:0005737">
    <property type="term" value="C:cytoplasm"/>
    <property type="evidence" value="ECO:0007669"/>
    <property type="project" value="TreeGrafter"/>
</dbReference>
<evidence type="ECO:0000256" key="3">
    <source>
        <dbReference type="ARBA" id="ARBA00023002"/>
    </source>
</evidence>
<organism evidence="4 5">
    <name type="scientific">Vanrija pseudolonga</name>
    <dbReference type="NCBI Taxonomy" id="143232"/>
    <lineage>
        <taxon>Eukaryota</taxon>
        <taxon>Fungi</taxon>
        <taxon>Dikarya</taxon>
        <taxon>Basidiomycota</taxon>
        <taxon>Agaricomycotina</taxon>
        <taxon>Tremellomycetes</taxon>
        <taxon>Trichosporonales</taxon>
        <taxon>Trichosporonaceae</taxon>
        <taxon>Vanrija</taxon>
    </lineage>
</organism>
<dbReference type="AlphaFoldDB" id="A0AAF0YE81"/>
<keyword evidence="3" id="KW-0560">Oxidoreductase</keyword>
<dbReference type="GeneID" id="87811839"/>
<dbReference type="PANTHER" id="PTHR44229:SF4">
    <property type="entry name" value="15-HYDROXYPROSTAGLANDIN DEHYDROGENASE [NAD(+)]"/>
    <property type="match status" value="1"/>
</dbReference>
<keyword evidence="5" id="KW-1185">Reference proteome</keyword>
<proteinExistence type="inferred from homology"/>
<evidence type="ECO:0000313" key="4">
    <source>
        <dbReference type="EMBL" id="WOO85175.1"/>
    </source>
</evidence>
<dbReference type="InterPro" id="IPR036291">
    <property type="entry name" value="NAD(P)-bd_dom_sf"/>
</dbReference>
<gene>
    <name evidence="4" type="primary">TM_0325_1</name>
    <name evidence="4" type="ORF">LOC62_06G008675</name>
</gene>
<dbReference type="RefSeq" id="XP_062631201.1">
    <property type="nucleotide sequence ID" value="XM_062775217.1"/>
</dbReference>
<comment type="similarity">
    <text evidence="1">Belongs to the short-chain dehydrogenases/reductases (SDR) family.</text>
</comment>
<dbReference type="Pfam" id="PF00106">
    <property type="entry name" value="adh_short"/>
    <property type="match status" value="1"/>
</dbReference>
<dbReference type="RefSeq" id="XP_062631202.1">
    <property type="nucleotide sequence ID" value="XM_062775218.1"/>
</dbReference>
<dbReference type="PROSITE" id="PS00061">
    <property type="entry name" value="ADH_SHORT"/>
    <property type="match status" value="1"/>
</dbReference>
<dbReference type="SUPFAM" id="SSF51735">
    <property type="entry name" value="NAD(P)-binding Rossmann-fold domains"/>
    <property type="match status" value="1"/>
</dbReference>